<feature type="transmembrane region" description="Helical" evidence="5">
    <location>
        <begin position="155"/>
        <end position="174"/>
    </location>
</feature>
<gene>
    <name evidence="7" type="ORF">L0M17_08990</name>
</gene>
<feature type="transmembrane region" description="Helical" evidence="5">
    <location>
        <begin position="180"/>
        <end position="198"/>
    </location>
</feature>
<evidence type="ECO:0000256" key="3">
    <source>
        <dbReference type="ARBA" id="ARBA00022989"/>
    </source>
</evidence>
<feature type="transmembrane region" description="Helical" evidence="5">
    <location>
        <begin position="244"/>
        <end position="265"/>
    </location>
</feature>
<dbReference type="RefSeq" id="WP_241053626.1">
    <property type="nucleotide sequence ID" value="NZ_JAKZBV010000001.1"/>
</dbReference>
<feature type="transmembrane region" description="Helical" evidence="5">
    <location>
        <begin position="341"/>
        <end position="362"/>
    </location>
</feature>
<dbReference type="InterPro" id="IPR011701">
    <property type="entry name" value="MFS"/>
</dbReference>
<protein>
    <submittedName>
        <fullName evidence="7">MFS transporter</fullName>
    </submittedName>
</protein>
<dbReference type="SUPFAM" id="SSF103473">
    <property type="entry name" value="MFS general substrate transporter"/>
    <property type="match status" value="1"/>
</dbReference>
<dbReference type="EMBL" id="JAKZBV010000001">
    <property type="protein sequence ID" value="MCH6470110.1"/>
    <property type="molecule type" value="Genomic_DNA"/>
</dbReference>
<feature type="transmembrane region" description="Helical" evidence="5">
    <location>
        <begin position="96"/>
        <end position="117"/>
    </location>
</feature>
<feature type="domain" description="Major facilitator superfamily (MFS) profile" evidence="6">
    <location>
        <begin position="24"/>
        <end position="432"/>
    </location>
</feature>
<proteinExistence type="predicted"/>
<dbReference type="Proteomes" id="UP001202922">
    <property type="component" value="Unassembled WGS sequence"/>
</dbReference>
<dbReference type="PANTHER" id="PTHR11662">
    <property type="entry name" value="SOLUTE CARRIER FAMILY 17"/>
    <property type="match status" value="1"/>
</dbReference>
<name>A0ABS9U1A7_9MICC</name>
<keyword evidence="8" id="KW-1185">Reference proteome</keyword>
<comment type="caution">
    <text evidence="7">The sequence shown here is derived from an EMBL/GenBank/DDBJ whole genome shotgun (WGS) entry which is preliminary data.</text>
</comment>
<dbReference type="PROSITE" id="PS50850">
    <property type="entry name" value="MFS"/>
    <property type="match status" value="1"/>
</dbReference>
<sequence length="458" mass="49096">MPSLPSSRAVAVDRRPITRARWVIATLLCLGTAISYVDRANISVALPFMEHDLGISKAATGLLLSSFFFTYAPGQLIGGRLVDLVGPRIAAGFATIWWSFFTAVNALATGFGTLFAFRLGLGIGEAVGPTAFGKVVGRWFPLRERARAAAVYDSGSRLGTALSFPIVSLLIYYWGWQASFVFSGCLGLLWVIGWFSYYRDPEKHHRASEAEKRYILDGGARLSGEGQTSGRKVRWVQLLRYRTVWGMMLGFFALNFAFYFFVTWFPSYLVQARGMNLLSIAWVGMIPPLVAFFAEQFGGWLSDVLTAKYGPTKGRKIPIVCSMAFASVIALAAVVPSAALAIALLSVSMGCLAIAAASIWSLPSDVAPTEATVGSIGGLQNFASNVAGIICPIFFGLFSGAGSAAFVMPLVVTGGIVVLGALCYLVICQRFEALPVPDNAAEIAPLHESTSVDQGSEV</sequence>
<feature type="transmembrane region" description="Helical" evidence="5">
    <location>
        <begin position="382"/>
        <end position="400"/>
    </location>
</feature>
<keyword evidence="2 5" id="KW-0812">Transmembrane</keyword>
<accession>A0ABS9U1A7</accession>
<feature type="transmembrane region" description="Helical" evidence="5">
    <location>
        <begin position="58"/>
        <end position="76"/>
    </location>
</feature>
<evidence type="ECO:0000256" key="1">
    <source>
        <dbReference type="ARBA" id="ARBA00004651"/>
    </source>
</evidence>
<feature type="transmembrane region" description="Helical" evidence="5">
    <location>
        <begin position="20"/>
        <end position="37"/>
    </location>
</feature>
<evidence type="ECO:0000313" key="8">
    <source>
        <dbReference type="Proteomes" id="UP001202922"/>
    </source>
</evidence>
<dbReference type="Gene3D" id="1.20.1250.20">
    <property type="entry name" value="MFS general substrate transporter like domains"/>
    <property type="match status" value="2"/>
</dbReference>
<evidence type="ECO:0000256" key="5">
    <source>
        <dbReference type="SAM" id="Phobius"/>
    </source>
</evidence>
<evidence type="ECO:0000259" key="6">
    <source>
        <dbReference type="PROSITE" id="PS50850"/>
    </source>
</evidence>
<dbReference type="PANTHER" id="PTHR11662:SF399">
    <property type="entry name" value="FI19708P1-RELATED"/>
    <property type="match status" value="1"/>
</dbReference>
<evidence type="ECO:0000256" key="4">
    <source>
        <dbReference type="ARBA" id="ARBA00023136"/>
    </source>
</evidence>
<evidence type="ECO:0000313" key="7">
    <source>
        <dbReference type="EMBL" id="MCH6470110.1"/>
    </source>
</evidence>
<evidence type="ECO:0000256" key="2">
    <source>
        <dbReference type="ARBA" id="ARBA00022692"/>
    </source>
</evidence>
<feature type="transmembrane region" description="Helical" evidence="5">
    <location>
        <begin position="277"/>
        <end position="297"/>
    </location>
</feature>
<dbReference type="CDD" id="cd17319">
    <property type="entry name" value="MFS_ExuT_GudP_like"/>
    <property type="match status" value="1"/>
</dbReference>
<keyword evidence="3 5" id="KW-1133">Transmembrane helix</keyword>
<dbReference type="InterPro" id="IPR036259">
    <property type="entry name" value="MFS_trans_sf"/>
</dbReference>
<feature type="transmembrane region" description="Helical" evidence="5">
    <location>
        <begin position="406"/>
        <end position="427"/>
    </location>
</feature>
<dbReference type="InterPro" id="IPR050382">
    <property type="entry name" value="MFS_Na/Anion_cotransporter"/>
</dbReference>
<comment type="subcellular location">
    <subcellularLocation>
        <location evidence="1">Cell membrane</location>
        <topology evidence="1">Multi-pass membrane protein</topology>
    </subcellularLocation>
</comment>
<keyword evidence="4 5" id="KW-0472">Membrane</keyword>
<organism evidence="7 8">
    <name type="scientific">Sinomonas terrae</name>
    <dbReference type="NCBI Taxonomy" id="2908838"/>
    <lineage>
        <taxon>Bacteria</taxon>
        <taxon>Bacillati</taxon>
        <taxon>Actinomycetota</taxon>
        <taxon>Actinomycetes</taxon>
        <taxon>Micrococcales</taxon>
        <taxon>Micrococcaceae</taxon>
        <taxon>Sinomonas</taxon>
    </lineage>
</organism>
<reference evidence="7 8" key="1">
    <citation type="submission" date="2022-03" db="EMBL/GenBank/DDBJ databases">
        <title>Sinomonas sp. isolated from a soil.</title>
        <authorList>
            <person name="Han J."/>
            <person name="Kim D.-U."/>
        </authorList>
    </citation>
    <scope>NUCLEOTIDE SEQUENCE [LARGE SCALE GENOMIC DNA]</scope>
    <source>
        <strain evidence="7 8">5-5</strain>
    </source>
</reference>
<feature type="transmembrane region" description="Helical" evidence="5">
    <location>
        <begin position="317"/>
        <end position="335"/>
    </location>
</feature>
<dbReference type="InterPro" id="IPR020846">
    <property type="entry name" value="MFS_dom"/>
</dbReference>
<dbReference type="Pfam" id="PF07690">
    <property type="entry name" value="MFS_1"/>
    <property type="match status" value="1"/>
</dbReference>